<protein>
    <recommendedName>
        <fullName evidence="5">MCAfunc domain-containing protein</fullName>
    </recommendedName>
</protein>
<keyword evidence="3" id="KW-1133">Transmembrane helix</keyword>
<sequence length="252" mass="29256">MAMAAMMGWVPWLAVGDVANVGQLTGINAVQLIAMIVRAANNARMHKKNCRQFAQHLKLISNLLEQLNMTDLKDRPETREPLELFEESLRKAVVLVESCRDKSYLYLVAMGWTYVNKFRDYQDEIDKYLRLIPLISLVEDSRVGDSRKHLKAIEKDRKPYTLEVDEVKVQESLLKRDLSRSDSSRLSRQLSKRYPGVPLTQALRSENEMLRQELQHMRACMEYEHALVIEQLIEFTENEPAKLEKAASKKFF</sequence>
<name>A0A8T0IEK5_CERPU</name>
<feature type="domain" description="MCAfunc" evidence="5">
    <location>
        <begin position="32"/>
        <end position="176"/>
    </location>
</feature>
<evidence type="ECO:0000256" key="2">
    <source>
        <dbReference type="ARBA" id="ARBA00022692"/>
    </source>
</evidence>
<reference evidence="6" key="1">
    <citation type="submission" date="2020-06" db="EMBL/GenBank/DDBJ databases">
        <title>WGS assembly of Ceratodon purpureus strain R40.</title>
        <authorList>
            <person name="Carey S.B."/>
            <person name="Jenkins J."/>
            <person name="Shu S."/>
            <person name="Lovell J.T."/>
            <person name="Sreedasyam A."/>
            <person name="Maumus F."/>
            <person name="Tiley G.P."/>
            <person name="Fernandez-Pozo N."/>
            <person name="Barry K."/>
            <person name="Chen C."/>
            <person name="Wang M."/>
            <person name="Lipzen A."/>
            <person name="Daum C."/>
            <person name="Saski C.A."/>
            <person name="Payton A.C."/>
            <person name="Mcbreen J.C."/>
            <person name="Conrad R.E."/>
            <person name="Kollar L.M."/>
            <person name="Olsson S."/>
            <person name="Huttunen S."/>
            <person name="Landis J.B."/>
            <person name="Wickett N.J."/>
            <person name="Johnson M.G."/>
            <person name="Rensing S.A."/>
            <person name="Grimwood J."/>
            <person name="Schmutz J."/>
            <person name="Mcdaniel S.F."/>
        </authorList>
    </citation>
    <scope>NUCLEOTIDE SEQUENCE</scope>
    <source>
        <strain evidence="6">R40</strain>
    </source>
</reference>
<evidence type="ECO:0000259" key="5">
    <source>
        <dbReference type="Pfam" id="PF19584"/>
    </source>
</evidence>
<dbReference type="GO" id="GO:0007166">
    <property type="term" value="P:cell surface receptor signaling pathway"/>
    <property type="evidence" value="ECO:0007669"/>
    <property type="project" value="InterPro"/>
</dbReference>
<dbReference type="PANTHER" id="PTHR46604:SF3">
    <property type="entry name" value="PROTEIN MID1-COMPLEMENTING ACTIVITY 1"/>
    <property type="match status" value="1"/>
</dbReference>
<dbReference type="InterPro" id="IPR036537">
    <property type="entry name" value="Adaptor_Cbl_N_dom_sf"/>
</dbReference>
<keyword evidence="4" id="KW-0472">Membrane</keyword>
<evidence type="ECO:0000256" key="1">
    <source>
        <dbReference type="ARBA" id="ARBA00004167"/>
    </source>
</evidence>
<dbReference type="Gene3D" id="1.20.930.20">
    <property type="entry name" value="Adaptor protein Cbl, N-terminal domain"/>
    <property type="match status" value="1"/>
</dbReference>
<evidence type="ECO:0000313" key="6">
    <source>
        <dbReference type="EMBL" id="KAG0581445.1"/>
    </source>
</evidence>
<comment type="caution">
    <text evidence="6">The sequence shown here is derived from an EMBL/GenBank/DDBJ whole genome shotgun (WGS) entry which is preliminary data.</text>
</comment>
<dbReference type="GO" id="GO:0016020">
    <property type="term" value="C:membrane"/>
    <property type="evidence" value="ECO:0007669"/>
    <property type="project" value="UniProtKB-SubCell"/>
</dbReference>
<dbReference type="Pfam" id="PF19584">
    <property type="entry name" value="MCAfunc"/>
    <property type="match status" value="1"/>
</dbReference>
<dbReference type="AlphaFoldDB" id="A0A8T0IEK5"/>
<dbReference type="InterPro" id="IPR059179">
    <property type="entry name" value="MLKL-like_MCAfunc"/>
</dbReference>
<organism evidence="6 7">
    <name type="scientific">Ceratodon purpureus</name>
    <name type="common">Fire moss</name>
    <name type="synonym">Dicranum purpureum</name>
    <dbReference type="NCBI Taxonomy" id="3225"/>
    <lineage>
        <taxon>Eukaryota</taxon>
        <taxon>Viridiplantae</taxon>
        <taxon>Streptophyta</taxon>
        <taxon>Embryophyta</taxon>
        <taxon>Bryophyta</taxon>
        <taxon>Bryophytina</taxon>
        <taxon>Bryopsida</taxon>
        <taxon>Dicranidae</taxon>
        <taxon>Pseudoditrichales</taxon>
        <taxon>Ditrichaceae</taxon>
        <taxon>Ceratodon</taxon>
    </lineage>
</organism>
<dbReference type="InterPro" id="IPR045766">
    <property type="entry name" value="MCAfunc"/>
</dbReference>
<dbReference type="Proteomes" id="UP000822688">
    <property type="component" value="Chromosome 4"/>
</dbReference>
<proteinExistence type="predicted"/>
<keyword evidence="2" id="KW-0812">Transmembrane</keyword>
<dbReference type="EMBL" id="CM026424">
    <property type="protein sequence ID" value="KAG0581445.1"/>
    <property type="molecule type" value="Genomic_DNA"/>
</dbReference>
<dbReference type="CDD" id="cd21037">
    <property type="entry name" value="MLKL_NTD"/>
    <property type="match status" value="1"/>
</dbReference>
<evidence type="ECO:0000313" key="7">
    <source>
        <dbReference type="Proteomes" id="UP000822688"/>
    </source>
</evidence>
<dbReference type="OrthoDB" id="1045822at2759"/>
<evidence type="ECO:0000256" key="3">
    <source>
        <dbReference type="ARBA" id="ARBA00022989"/>
    </source>
</evidence>
<accession>A0A8T0IEK5</accession>
<keyword evidence="7" id="KW-1185">Reference proteome</keyword>
<dbReference type="PANTHER" id="PTHR46604">
    <property type="entry name" value="PROTEIN MID1-COMPLEMENTING ACTIVITY 1"/>
    <property type="match status" value="1"/>
</dbReference>
<comment type="subcellular location">
    <subcellularLocation>
        <location evidence="1">Membrane</location>
        <topology evidence="1">Single-pass membrane protein</topology>
    </subcellularLocation>
</comment>
<evidence type="ECO:0000256" key="4">
    <source>
        <dbReference type="ARBA" id="ARBA00023136"/>
    </source>
</evidence>
<dbReference type="GO" id="GO:0005262">
    <property type="term" value="F:calcium channel activity"/>
    <property type="evidence" value="ECO:0007669"/>
    <property type="project" value="UniProtKB-ARBA"/>
</dbReference>
<gene>
    <name evidence="6" type="ORF">KC19_4G252400</name>
</gene>
<dbReference type="FunFam" id="1.20.930.20:FF:000003">
    <property type="entry name" value="DNA mismatch repair protein MLH1"/>
    <property type="match status" value="1"/>
</dbReference>